<evidence type="ECO:0000313" key="2">
    <source>
        <dbReference type="Proteomes" id="UP001582793"/>
    </source>
</evidence>
<keyword evidence="2" id="KW-1185">Reference proteome</keyword>
<protein>
    <submittedName>
        <fullName evidence="1">Uncharacterized protein</fullName>
    </submittedName>
</protein>
<proteinExistence type="predicted"/>
<accession>A0ABV5CLE9</accession>
<dbReference type="RefSeq" id="WP_375733517.1">
    <property type="nucleotide sequence ID" value="NZ_JBCGDC010000013.1"/>
</dbReference>
<name>A0ABV5CLE9_9ACTN</name>
<organism evidence="1 2">
    <name type="scientific">Polymorphospora lycopeni</name>
    <dbReference type="NCBI Taxonomy" id="3140240"/>
    <lineage>
        <taxon>Bacteria</taxon>
        <taxon>Bacillati</taxon>
        <taxon>Actinomycetota</taxon>
        <taxon>Actinomycetes</taxon>
        <taxon>Micromonosporales</taxon>
        <taxon>Micromonosporaceae</taxon>
        <taxon>Polymorphospora</taxon>
    </lineage>
</organism>
<reference evidence="1 2" key="1">
    <citation type="submission" date="2024-04" db="EMBL/GenBank/DDBJ databases">
        <title>Polymorphospora sp. isolated from Baiyangdian Lake in Xiong'an New Area.</title>
        <authorList>
            <person name="Zhang X."/>
            <person name="Liu J."/>
        </authorList>
    </citation>
    <scope>NUCLEOTIDE SEQUENCE [LARGE SCALE GENOMIC DNA]</scope>
    <source>
        <strain evidence="1 2">2-325</strain>
    </source>
</reference>
<comment type="caution">
    <text evidence="1">The sequence shown here is derived from an EMBL/GenBank/DDBJ whole genome shotgun (WGS) entry which is preliminary data.</text>
</comment>
<dbReference type="Proteomes" id="UP001582793">
    <property type="component" value="Unassembled WGS sequence"/>
</dbReference>
<dbReference type="EMBL" id="JBCGDC010000013">
    <property type="protein sequence ID" value="MFB6392826.1"/>
    <property type="molecule type" value="Genomic_DNA"/>
</dbReference>
<gene>
    <name evidence="1" type="ORF">AAFH96_06840</name>
</gene>
<evidence type="ECO:0000313" key="1">
    <source>
        <dbReference type="EMBL" id="MFB6392826.1"/>
    </source>
</evidence>
<sequence length="83" mass="8536">METPSELALAVLGSVAAGILTPVTIAIAARGFDMDTLTGTGHGVRQRISQAVGFGWYAVFATRLLRMTAVAPTPVPPASPTGR</sequence>